<gene>
    <name evidence="1" type="ORF">XBO1_1780005</name>
</gene>
<comment type="caution">
    <text evidence="1">The sequence shown here is derived from an EMBL/GenBank/DDBJ whole genome shotgun (WGS) entry which is preliminary data.</text>
</comment>
<dbReference type="RefSeq" id="WP_038255632.1">
    <property type="nucleotide sequence ID" value="NZ_CAWLUU010000156.1"/>
</dbReference>
<protein>
    <submittedName>
        <fullName evidence="1">Uncharacterized protein</fullName>
    </submittedName>
</protein>
<organism evidence="1 2">
    <name type="scientific">Xenorhabdus bovienii str. oregonense</name>
    <dbReference type="NCBI Taxonomy" id="1398202"/>
    <lineage>
        <taxon>Bacteria</taxon>
        <taxon>Pseudomonadati</taxon>
        <taxon>Pseudomonadota</taxon>
        <taxon>Gammaproteobacteria</taxon>
        <taxon>Enterobacterales</taxon>
        <taxon>Morganellaceae</taxon>
        <taxon>Xenorhabdus</taxon>
    </lineage>
</organism>
<sequence>MADFYLKIKTNQMILKNLNNQRELAIDGNFSSSRLLVGDFYNAELQLHTLFTQHGFMRGINKFFGRKHRVLIHPLDQSEGGLCSVEERVLLEMVRGGFQARTKKVVIHQSERLLSDVEAKNMLNIG</sequence>
<name>A0A077P277_XENBV</name>
<dbReference type="AlphaFoldDB" id="A0A077P277"/>
<accession>A0A077P277</accession>
<dbReference type="EMBL" id="CBSX010000088">
    <property type="protein sequence ID" value="CDH05170.1"/>
    <property type="molecule type" value="Genomic_DNA"/>
</dbReference>
<reference evidence="1" key="1">
    <citation type="submission" date="2013-07" db="EMBL/GenBank/DDBJ databases">
        <title>Sub-species coevolution in mutualistic symbiosis.</title>
        <authorList>
            <person name="Murfin K."/>
            <person name="Klassen J."/>
            <person name="Lee M."/>
            <person name="Forst S."/>
            <person name="Stock P."/>
            <person name="Goodrich-Blair H."/>
        </authorList>
    </citation>
    <scope>NUCLEOTIDE SEQUENCE [LARGE SCALE GENOMIC DNA]</scope>
    <source>
        <strain evidence="1">Oregonense</strain>
    </source>
</reference>
<dbReference type="HOGENOM" id="CLU_154451_0_0_6"/>
<proteinExistence type="predicted"/>
<dbReference type="Proteomes" id="UP000028483">
    <property type="component" value="Unassembled WGS sequence"/>
</dbReference>
<evidence type="ECO:0000313" key="2">
    <source>
        <dbReference type="Proteomes" id="UP000028483"/>
    </source>
</evidence>
<evidence type="ECO:0000313" key="1">
    <source>
        <dbReference type="EMBL" id="CDH05170.1"/>
    </source>
</evidence>